<evidence type="ECO:0000259" key="1">
    <source>
        <dbReference type="PROSITE" id="PS51192"/>
    </source>
</evidence>
<dbReference type="InterPro" id="IPR006935">
    <property type="entry name" value="Helicase/UvrB_N"/>
</dbReference>
<dbReference type="AlphaFoldDB" id="A0A812JKT7"/>
<dbReference type="PANTHER" id="PTHR47396">
    <property type="entry name" value="TYPE I RESTRICTION ENZYME ECOKI R PROTEIN"/>
    <property type="match status" value="1"/>
</dbReference>
<dbReference type="EMBL" id="CAJNIZ010002370">
    <property type="protein sequence ID" value="CAE7209809.1"/>
    <property type="molecule type" value="Genomic_DNA"/>
</dbReference>
<dbReference type="OrthoDB" id="448300at2759"/>
<evidence type="ECO:0008006" key="5">
    <source>
        <dbReference type="Google" id="ProtNLM"/>
    </source>
</evidence>
<dbReference type="Proteomes" id="UP000649617">
    <property type="component" value="Unassembled WGS sequence"/>
</dbReference>
<dbReference type="Pfam" id="PF00271">
    <property type="entry name" value="Helicase_C"/>
    <property type="match status" value="1"/>
</dbReference>
<comment type="caution">
    <text evidence="3">The sequence shown here is derived from an EMBL/GenBank/DDBJ whole genome shotgun (WGS) entry which is preliminary data.</text>
</comment>
<dbReference type="SUPFAM" id="SSF52540">
    <property type="entry name" value="P-loop containing nucleoside triphosphate hydrolases"/>
    <property type="match status" value="1"/>
</dbReference>
<reference evidence="3" key="1">
    <citation type="submission" date="2021-02" db="EMBL/GenBank/DDBJ databases">
        <authorList>
            <person name="Dougan E. K."/>
            <person name="Rhodes N."/>
            <person name="Thang M."/>
            <person name="Chan C."/>
        </authorList>
    </citation>
    <scope>NUCLEOTIDE SEQUENCE</scope>
</reference>
<dbReference type="GO" id="GO:0003677">
    <property type="term" value="F:DNA binding"/>
    <property type="evidence" value="ECO:0007669"/>
    <property type="project" value="InterPro"/>
</dbReference>
<dbReference type="SMART" id="SM00490">
    <property type="entry name" value="HELICc"/>
    <property type="match status" value="1"/>
</dbReference>
<dbReference type="Pfam" id="PF04851">
    <property type="entry name" value="ResIII"/>
    <property type="match status" value="1"/>
</dbReference>
<evidence type="ECO:0000313" key="4">
    <source>
        <dbReference type="Proteomes" id="UP000649617"/>
    </source>
</evidence>
<evidence type="ECO:0000259" key="2">
    <source>
        <dbReference type="PROSITE" id="PS51194"/>
    </source>
</evidence>
<name>A0A812JKT7_SYMPI</name>
<dbReference type="PROSITE" id="PS51194">
    <property type="entry name" value="HELICASE_CTER"/>
    <property type="match status" value="1"/>
</dbReference>
<dbReference type="InterPro" id="IPR001650">
    <property type="entry name" value="Helicase_C-like"/>
</dbReference>
<proteinExistence type="predicted"/>
<feature type="domain" description="Helicase C-terminal" evidence="2">
    <location>
        <begin position="305"/>
        <end position="450"/>
    </location>
</feature>
<accession>A0A812JKT7</accession>
<dbReference type="InterPro" id="IPR027417">
    <property type="entry name" value="P-loop_NTPase"/>
</dbReference>
<gene>
    <name evidence="3" type="ORF">SPIL2461_LOCUS2227</name>
</gene>
<keyword evidence="4" id="KW-1185">Reference proteome</keyword>
<dbReference type="GO" id="GO:0016787">
    <property type="term" value="F:hydrolase activity"/>
    <property type="evidence" value="ECO:0007669"/>
    <property type="project" value="InterPro"/>
</dbReference>
<organism evidence="3 4">
    <name type="scientific">Symbiodinium pilosum</name>
    <name type="common">Dinoflagellate</name>
    <dbReference type="NCBI Taxonomy" id="2952"/>
    <lineage>
        <taxon>Eukaryota</taxon>
        <taxon>Sar</taxon>
        <taxon>Alveolata</taxon>
        <taxon>Dinophyceae</taxon>
        <taxon>Suessiales</taxon>
        <taxon>Symbiodiniaceae</taxon>
        <taxon>Symbiodinium</taxon>
    </lineage>
</organism>
<sequence>MWASVLKTGTVPLQELPPWFLERQNLSRREMGIDLVSIDGGTAVLCRCGSENSTVLHRDIRRFLRTARWVCKAKDCLLLTRRGTKLPKHSQRWLKKYGARHRTISKAEIKRLVANFAQTSVDEGSWMSESRFNLVPLRGCQQACLEACAEGARVIQMACGTGKTRVIQELARNVSGKVLIIVPSRVLLEQISLAFPKFGKVGTSYNRKISKRAPGYVAVSESVHLLQGSTFGAIFIDEAHHPPPHCMPKGRDVFAFSATHRNATDFEYNMGQAIHEGVLCDYDLTVPVITKGHAGATYACLASLLLRNHGRFRRVLAYCNTIAEAKRVRLAFEKCGIAAWHINGQTMRSKRQSVMQEFSGALQAPVHVLVTVQVLGEGVNIPHADTCMFVEPRNSYTVIVQAVGRILRQHACKPLAHIILPAMALTSRAPAHLNVAGLSAPACDGVDGFASLDTAATLPMSLAISHSFLGGSEVDAQAIQNPSTGFKRGGARASDFGSATLVANTSTTPSVQQAAPNPMLQLSRARHVGLKAAPHHDIAEHESGGYESPCLHSERVPAKLRPAQGAQLQKDEIPLSEGEKPHVQRPNATANDNSLLALLSGVATLATSTPVENKSARDSTQKALVSISSWAAASPAQEWQVEFKAPSQSLIENGMQRQSAERDGIEIFDIGDRLRSSSLSKVFPSAPDIDSSHASPLPNDRGKMTRFFGAWADDAHASQLERFLSVLAQADSRLVNPSQNALQARLCFVKCGALQDADLVAAIPGWFQKVLNCLREPDPWEARLAELEDFIKLHGRMPSYYYGKQEKCMYVWLKNVGYYIKKSGMAAAQRLSRLLASPSLLLRQRALKWQHPDPEKDFRRKCSELKDYIAKFGTLPLHSRKSDNVCGRRLAGWLRAQRASLQRHVYSTNREKFRARELRAIHFMVADFLDSPARPSPPVSRRRSMELQRFVTQACRLPSAYKGRLETKLYNWMTKQKHRMCVLSAQDQSRLLNLHPLVTSFLSGKVDQQFYVAT</sequence>
<evidence type="ECO:0000313" key="3">
    <source>
        <dbReference type="EMBL" id="CAE7209809.1"/>
    </source>
</evidence>
<feature type="domain" description="Helicase ATP-binding" evidence="1">
    <location>
        <begin position="144"/>
        <end position="278"/>
    </location>
</feature>
<dbReference type="Gene3D" id="3.40.50.300">
    <property type="entry name" value="P-loop containing nucleotide triphosphate hydrolases"/>
    <property type="match status" value="2"/>
</dbReference>
<dbReference type="InterPro" id="IPR014001">
    <property type="entry name" value="Helicase_ATP-bd"/>
</dbReference>
<dbReference type="PANTHER" id="PTHR47396:SF1">
    <property type="entry name" value="ATP-DEPENDENT HELICASE IRC3-RELATED"/>
    <property type="match status" value="1"/>
</dbReference>
<dbReference type="GO" id="GO:0005829">
    <property type="term" value="C:cytosol"/>
    <property type="evidence" value="ECO:0007669"/>
    <property type="project" value="TreeGrafter"/>
</dbReference>
<dbReference type="SMART" id="SM00487">
    <property type="entry name" value="DEXDc"/>
    <property type="match status" value="1"/>
</dbReference>
<dbReference type="PROSITE" id="PS51192">
    <property type="entry name" value="HELICASE_ATP_BIND_1"/>
    <property type="match status" value="1"/>
</dbReference>
<dbReference type="InterPro" id="IPR050742">
    <property type="entry name" value="Helicase_Restrict-Modif_Enz"/>
</dbReference>
<dbReference type="GO" id="GO:0005524">
    <property type="term" value="F:ATP binding"/>
    <property type="evidence" value="ECO:0007669"/>
    <property type="project" value="InterPro"/>
</dbReference>
<protein>
    <recommendedName>
        <fullName evidence="5">Helicase</fullName>
    </recommendedName>
</protein>